<evidence type="ECO:0000256" key="1">
    <source>
        <dbReference type="SAM" id="SignalP"/>
    </source>
</evidence>
<accession>A0A2W0H645</accession>
<gene>
    <name evidence="3" type="ORF">CR205_12020</name>
</gene>
<reference evidence="3 4" key="1">
    <citation type="submission" date="2017-10" db="EMBL/GenBank/DDBJ databases">
        <title>Bacillus sp. nov., a halophilic bacterium isolated from a Yangshapao Lake.</title>
        <authorList>
            <person name="Wang H."/>
        </authorList>
    </citation>
    <scope>NUCLEOTIDE SEQUENCE [LARGE SCALE GENOMIC DNA]</scope>
    <source>
        <strain evidence="3 4">YSP-3</strain>
    </source>
</reference>
<evidence type="ECO:0000313" key="3">
    <source>
        <dbReference type="EMBL" id="PYZ96441.1"/>
    </source>
</evidence>
<name>A0A2W0H645_9BACI</name>
<comment type="caution">
    <text evidence="3">The sequence shown here is derived from an EMBL/GenBank/DDBJ whole genome shotgun (WGS) entry which is preliminary data.</text>
</comment>
<dbReference type="InterPro" id="IPR058780">
    <property type="entry name" value="YhfM-like_dom"/>
</dbReference>
<organism evidence="3 4">
    <name type="scientific">Alteribacter lacisalsi</name>
    <dbReference type="NCBI Taxonomy" id="2045244"/>
    <lineage>
        <taxon>Bacteria</taxon>
        <taxon>Bacillati</taxon>
        <taxon>Bacillota</taxon>
        <taxon>Bacilli</taxon>
        <taxon>Bacillales</taxon>
        <taxon>Bacillaceae</taxon>
        <taxon>Alteribacter</taxon>
    </lineage>
</organism>
<feature type="domain" description="YhfM-like" evidence="2">
    <location>
        <begin position="48"/>
        <end position="139"/>
    </location>
</feature>
<dbReference type="AlphaFoldDB" id="A0A2W0H645"/>
<dbReference type="Pfam" id="PF26353">
    <property type="entry name" value="YhfM"/>
    <property type="match status" value="1"/>
</dbReference>
<feature type="signal peptide" evidence="1">
    <location>
        <begin position="1"/>
        <end position="25"/>
    </location>
</feature>
<dbReference type="EMBL" id="PDOF01000002">
    <property type="protein sequence ID" value="PYZ96441.1"/>
    <property type="molecule type" value="Genomic_DNA"/>
</dbReference>
<sequence>MQKKQVWMIGSMVLLLSLAAAGYFAASGMTQGEVSSVKISEFSRWGSQEGEQIAVLKDSSEIEQILRAVQSTDEIKGVVDFVDGDFEVKVVYETDTTELFHLWINENTTLGAVMNPDDSHKLFALSESQTAELKKILWGREF</sequence>
<dbReference type="OrthoDB" id="2865555at2"/>
<proteinExistence type="predicted"/>
<evidence type="ECO:0000259" key="2">
    <source>
        <dbReference type="Pfam" id="PF26353"/>
    </source>
</evidence>
<keyword evidence="4" id="KW-1185">Reference proteome</keyword>
<feature type="chain" id="PRO_5015946851" description="YhfM-like domain-containing protein" evidence="1">
    <location>
        <begin position="26"/>
        <end position="142"/>
    </location>
</feature>
<keyword evidence="1" id="KW-0732">Signal</keyword>
<dbReference type="Proteomes" id="UP000248066">
    <property type="component" value="Unassembled WGS sequence"/>
</dbReference>
<protein>
    <recommendedName>
        <fullName evidence="2">YhfM-like domain-containing protein</fullName>
    </recommendedName>
</protein>
<dbReference type="RefSeq" id="WP_110520135.1">
    <property type="nucleotide sequence ID" value="NZ_PDOF01000002.1"/>
</dbReference>
<evidence type="ECO:0000313" key="4">
    <source>
        <dbReference type="Proteomes" id="UP000248066"/>
    </source>
</evidence>